<dbReference type="PROSITE" id="PS51192">
    <property type="entry name" value="HELICASE_ATP_BIND_1"/>
    <property type="match status" value="1"/>
</dbReference>
<keyword evidence="14" id="KW-1185">Reference proteome</keyword>
<comment type="caution">
    <text evidence="13">The sequence shown here is derived from an EMBL/GenBank/DDBJ whole genome shotgun (WGS) entry which is preliminary data.</text>
</comment>
<evidence type="ECO:0000256" key="6">
    <source>
        <dbReference type="ARBA" id="ARBA00022806"/>
    </source>
</evidence>
<accession>A0ABS7ZM43</accession>
<evidence type="ECO:0000313" key="13">
    <source>
        <dbReference type="EMBL" id="MCA6062679.1"/>
    </source>
</evidence>
<dbReference type="PANTHER" id="PTHR30580:SF0">
    <property type="entry name" value="PRIMOSOMAL PROTEIN N"/>
    <property type="match status" value="1"/>
</dbReference>
<keyword evidence="8 11" id="KW-0067">ATP-binding</keyword>
<evidence type="ECO:0000256" key="11">
    <source>
        <dbReference type="HAMAP-Rule" id="MF_00983"/>
    </source>
</evidence>
<feature type="binding site" evidence="11">
    <location>
        <position position="436"/>
    </location>
    <ligand>
        <name>Zn(2+)</name>
        <dbReference type="ChEBI" id="CHEBI:29105"/>
        <label>1</label>
    </ligand>
</feature>
<dbReference type="Pfam" id="PF00271">
    <property type="entry name" value="Helicase_C"/>
    <property type="match status" value="1"/>
</dbReference>
<evidence type="ECO:0000256" key="9">
    <source>
        <dbReference type="ARBA" id="ARBA00023125"/>
    </source>
</evidence>
<dbReference type="EMBL" id="JAEDAH010000016">
    <property type="protein sequence ID" value="MCA6062679.1"/>
    <property type="molecule type" value="Genomic_DNA"/>
</dbReference>
<dbReference type="HAMAP" id="MF_00983">
    <property type="entry name" value="PriA"/>
    <property type="match status" value="1"/>
</dbReference>
<dbReference type="InterPro" id="IPR042115">
    <property type="entry name" value="PriA_3primeBD_sf"/>
</dbReference>
<keyword evidence="3 11" id="KW-0479">Metal-binding</keyword>
<dbReference type="Proteomes" id="UP000714380">
    <property type="component" value="Unassembled WGS sequence"/>
</dbReference>
<dbReference type="InterPro" id="IPR011545">
    <property type="entry name" value="DEAD/DEAH_box_helicase_dom"/>
</dbReference>
<comment type="catalytic activity">
    <reaction evidence="11">
        <text>Couples ATP hydrolysis with the unwinding of duplex DNA by translocating in the 3'-5' direction.</text>
        <dbReference type="EC" id="5.6.2.4"/>
    </reaction>
</comment>
<comment type="catalytic activity">
    <reaction evidence="11">
        <text>ATP + H2O = ADP + phosphate + H(+)</text>
        <dbReference type="Rhea" id="RHEA:13065"/>
        <dbReference type="ChEBI" id="CHEBI:15377"/>
        <dbReference type="ChEBI" id="CHEBI:15378"/>
        <dbReference type="ChEBI" id="CHEBI:30616"/>
        <dbReference type="ChEBI" id="CHEBI:43474"/>
        <dbReference type="ChEBI" id="CHEBI:456216"/>
        <dbReference type="EC" id="5.6.2.4"/>
    </reaction>
</comment>
<evidence type="ECO:0000256" key="7">
    <source>
        <dbReference type="ARBA" id="ARBA00022833"/>
    </source>
</evidence>
<gene>
    <name evidence="11" type="primary">priA</name>
    <name evidence="13" type="ORF">I9W95_03565</name>
</gene>
<dbReference type="Pfam" id="PF18319">
    <property type="entry name" value="Zn_ribbon_PriA"/>
    <property type="match status" value="1"/>
</dbReference>
<dbReference type="InterPro" id="IPR041236">
    <property type="entry name" value="PriA_C"/>
</dbReference>
<dbReference type="SMART" id="SM00487">
    <property type="entry name" value="DEXDc"/>
    <property type="match status" value="1"/>
</dbReference>
<dbReference type="NCBIfam" id="TIGR00595">
    <property type="entry name" value="priA"/>
    <property type="match status" value="1"/>
</dbReference>
<dbReference type="InterPro" id="IPR040498">
    <property type="entry name" value="PriA_CRR"/>
</dbReference>
<keyword evidence="5 11" id="KW-0378">Hydrolase</keyword>
<dbReference type="InterPro" id="IPR005259">
    <property type="entry name" value="PriA"/>
</dbReference>
<evidence type="ECO:0000256" key="2">
    <source>
        <dbReference type="ARBA" id="ARBA00022705"/>
    </source>
</evidence>
<keyword evidence="1 11" id="KW-0639">Primosome</keyword>
<dbReference type="Pfam" id="PF00270">
    <property type="entry name" value="DEAD"/>
    <property type="match status" value="1"/>
</dbReference>
<evidence type="ECO:0000259" key="12">
    <source>
        <dbReference type="PROSITE" id="PS51192"/>
    </source>
</evidence>
<reference evidence="13 14" key="1">
    <citation type="submission" date="2020-12" db="EMBL/GenBank/DDBJ databases">
        <title>Novel Thalassolituus-related marine hydrocarbonoclastic bacteria mediated algae-derived hydrocarbons mineralization in twilight zone of the northern South China Sea.</title>
        <authorList>
            <person name="Dong C."/>
        </authorList>
    </citation>
    <scope>NUCLEOTIDE SEQUENCE [LARGE SCALE GENOMIC DNA]</scope>
    <source>
        <strain evidence="13 14">IMCC1826</strain>
    </source>
</reference>
<dbReference type="SMART" id="SM00490">
    <property type="entry name" value="HELICc"/>
    <property type="match status" value="1"/>
</dbReference>
<dbReference type="EC" id="5.6.2.4" evidence="11"/>
<dbReference type="PANTHER" id="PTHR30580">
    <property type="entry name" value="PRIMOSOMAL PROTEIN N"/>
    <property type="match status" value="1"/>
</dbReference>
<proteinExistence type="inferred from homology"/>
<dbReference type="InterPro" id="IPR027417">
    <property type="entry name" value="P-loop_NTPase"/>
</dbReference>
<keyword evidence="10 11" id="KW-0413">Isomerase</keyword>
<feature type="domain" description="Helicase ATP-binding" evidence="12">
    <location>
        <begin position="208"/>
        <end position="374"/>
    </location>
</feature>
<keyword evidence="6 11" id="KW-0347">Helicase</keyword>
<dbReference type="InterPro" id="IPR041222">
    <property type="entry name" value="PriA_3primeBD"/>
</dbReference>
<feature type="binding site" evidence="11">
    <location>
        <position position="473"/>
    </location>
    <ligand>
        <name>Zn(2+)</name>
        <dbReference type="ChEBI" id="CHEBI:29105"/>
        <label>1</label>
    </ligand>
</feature>
<evidence type="ECO:0000256" key="8">
    <source>
        <dbReference type="ARBA" id="ARBA00022840"/>
    </source>
</evidence>
<evidence type="ECO:0000256" key="4">
    <source>
        <dbReference type="ARBA" id="ARBA00022741"/>
    </source>
</evidence>
<feature type="binding site" evidence="11">
    <location>
        <position position="442"/>
    </location>
    <ligand>
        <name>Zn(2+)</name>
        <dbReference type="ChEBI" id="CHEBI:29105"/>
        <label>2</label>
    </ligand>
</feature>
<comment type="function">
    <text evidence="11">Initiates the restart of stalled replication forks, which reloads the replicative helicase on sites other than the origin of replication. Recognizes and binds to abandoned replication forks and remodels them to uncover a helicase loading site. Promotes assembly of the primosome at these replication forks.</text>
</comment>
<comment type="cofactor">
    <cofactor evidence="11">
        <name>Zn(2+)</name>
        <dbReference type="ChEBI" id="CHEBI:29105"/>
    </cofactor>
    <text evidence="11">Binds 2 zinc ions per subunit.</text>
</comment>
<dbReference type="CDD" id="cd17929">
    <property type="entry name" value="DEXHc_priA"/>
    <property type="match status" value="1"/>
</dbReference>
<feature type="binding site" evidence="11">
    <location>
        <position position="445"/>
    </location>
    <ligand>
        <name>Zn(2+)</name>
        <dbReference type="ChEBI" id="CHEBI:29105"/>
        <label>2</label>
    </ligand>
</feature>
<keyword evidence="9 11" id="KW-0238">DNA-binding</keyword>
<keyword evidence="7 11" id="KW-0862">Zinc</keyword>
<dbReference type="Gene3D" id="3.40.50.300">
    <property type="entry name" value="P-loop containing nucleotide triphosphate hydrolases"/>
    <property type="match status" value="2"/>
</dbReference>
<comment type="subunit">
    <text evidence="11">Component of the replication restart primosome.</text>
</comment>
<dbReference type="SUPFAM" id="SSF52540">
    <property type="entry name" value="P-loop containing nucleoside triphosphate hydrolases"/>
    <property type="match status" value="2"/>
</dbReference>
<dbReference type="Gene3D" id="3.40.1440.60">
    <property type="entry name" value="PriA, 3(prime) DNA-binding domain"/>
    <property type="match status" value="1"/>
</dbReference>
<keyword evidence="4 11" id="KW-0547">Nucleotide-binding</keyword>
<evidence type="ECO:0000256" key="5">
    <source>
        <dbReference type="ARBA" id="ARBA00022801"/>
    </source>
</evidence>
<comment type="similarity">
    <text evidence="11">Belongs to the helicase family. PriA subfamily.</text>
</comment>
<dbReference type="InterPro" id="IPR001650">
    <property type="entry name" value="Helicase_C-like"/>
</dbReference>
<keyword evidence="2 11" id="KW-0235">DNA replication</keyword>
<feature type="binding site" evidence="11">
    <location>
        <position position="476"/>
    </location>
    <ligand>
        <name>Zn(2+)</name>
        <dbReference type="ChEBI" id="CHEBI:29105"/>
        <label>1</label>
    </ligand>
</feature>
<evidence type="ECO:0000313" key="14">
    <source>
        <dbReference type="Proteomes" id="UP000714380"/>
    </source>
</evidence>
<sequence>MSFFVVETALPLPLRRVFDYLPLADEPESAYRPGQRVRVEFGRQLLMGIVTGTRQHSEVPQNKLRPLLERLDDEPLIDDNGLALCRWLADYYHHSLGEVLEHMIPTMLRRGCALSEADELVWQATGNEPASPLRGAKQQALLQLFSDQPRWPHSALTAQGFSLAQLRRLQDAGVISESQQLPLPPLMLERQQFHTLNPQQQSALKTLSAELGHFRACLLEGVTGSGKTEVYLRLIEEAIQQGKQALVLVPEIGLTPQTVRRFQARFSVPVALLHSGLNDRERLQGWRQAREGGARILIGTRSAVFTPLPDLGLIIIDEEHDGSFKQQDGLRYSARDFALVRAHKAGVPIVLGSATPSLETLHNALSGKYLHVKLTQRAGNARPPGMKLHSILHQSLTAGFAQPVLAKMQQHLDNNKQVLVFINRRGFAPLLACRDCGWMAECRRCDARMTLHRMPPHLHCHHCDFQQGIPAICPQCGGSHVEGIGQGTERIEEQLAGLFPATTIRRVDRDTVRNKQAFDELYDDIHDDGSCILVGTQMLAKGHHFPDVTMVVILDADAGLFSSDFRGMEHSAQLICQVAGRAGREDSPGEVWIQTLYADHPQLNLLLDSGYHALALSLLQERQHQILPPYSHMALLRSECEDRIQAQQLLQEARAFMQNWLHQQHPNSRQAPVTLLGPFPAIMERRAGRFRFQLQLYANERKALHQLAHVLVQFLESHKGLHKVRWNLDIDPIDTL</sequence>
<feature type="binding site" evidence="11">
    <location>
        <position position="463"/>
    </location>
    <ligand>
        <name>Zn(2+)</name>
        <dbReference type="ChEBI" id="CHEBI:29105"/>
        <label>2</label>
    </ligand>
</feature>
<protein>
    <recommendedName>
        <fullName evidence="11">Replication restart protein PriA</fullName>
    </recommendedName>
    <alternativeName>
        <fullName evidence="11">ATP-dependent DNA helicase PriA</fullName>
        <ecNumber evidence="11">5.6.2.4</ecNumber>
    </alternativeName>
    <alternativeName>
        <fullName evidence="11">DNA 3'-5' helicase PriA</fullName>
    </alternativeName>
</protein>
<dbReference type="Pfam" id="PF17764">
    <property type="entry name" value="PriA_3primeBD"/>
    <property type="match status" value="1"/>
</dbReference>
<dbReference type="NCBIfam" id="NF004067">
    <property type="entry name" value="PRK05580.1-4"/>
    <property type="match status" value="1"/>
</dbReference>
<feature type="binding site" evidence="11">
    <location>
        <position position="460"/>
    </location>
    <ligand>
        <name>Zn(2+)</name>
        <dbReference type="ChEBI" id="CHEBI:29105"/>
        <label>2</label>
    </ligand>
</feature>
<evidence type="ECO:0000256" key="3">
    <source>
        <dbReference type="ARBA" id="ARBA00022723"/>
    </source>
</evidence>
<dbReference type="RefSeq" id="WP_225671922.1">
    <property type="nucleotide sequence ID" value="NZ_JAEDAH010000016.1"/>
</dbReference>
<name>A0ABS7ZM43_9GAMM</name>
<dbReference type="InterPro" id="IPR014001">
    <property type="entry name" value="Helicase_ATP-bd"/>
</dbReference>
<evidence type="ECO:0000256" key="10">
    <source>
        <dbReference type="ARBA" id="ARBA00023235"/>
    </source>
</evidence>
<evidence type="ECO:0000256" key="1">
    <source>
        <dbReference type="ARBA" id="ARBA00022515"/>
    </source>
</evidence>
<dbReference type="Pfam" id="PF18074">
    <property type="entry name" value="PriA_C"/>
    <property type="match status" value="1"/>
</dbReference>
<feature type="binding site" evidence="11">
    <location>
        <position position="433"/>
    </location>
    <ligand>
        <name>Zn(2+)</name>
        <dbReference type="ChEBI" id="CHEBI:29105"/>
        <label>1</label>
    </ligand>
</feature>
<organism evidence="13 14">
    <name type="scientific">Thalassolituus marinus</name>
    <dbReference type="NCBI Taxonomy" id="671053"/>
    <lineage>
        <taxon>Bacteria</taxon>
        <taxon>Pseudomonadati</taxon>
        <taxon>Pseudomonadota</taxon>
        <taxon>Gammaproteobacteria</taxon>
        <taxon>Oceanospirillales</taxon>
        <taxon>Oceanospirillaceae</taxon>
        <taxon>Thalassolituus</taxon>
    </lineage>
</organism>